<evidence type="ECO:0000256" key="10">
    <source>
        <dbReference type="SAM" id="MobiDB-lite"/>
    </source>
</evidence>
<evidence type="ECO:0000313" key="14">
    <source>
        <dbReference type="Proteomes" id="UP001595974"/>
    </source>
</evidence>
<dbReference type="Gene3D" id="3.55.50.30">
    <property type="match status" value="1"/>
</dbReference>
<feature type="domain" description="Secretin/TonB short N-terminal" evidence="12">
    <location>
        <begin position="63"/>
        <end position="113"/>
    </location>
</feature>
<keyword evidence="8 9" id="KW-0998">Cell outer membrane</keyword>
<keyword evidence="14" id="KW-1185">Reference proteome</keyword>
<gene>
    <name evidence="13" type="ORF">ACFPTN_03470</name>
</gene>
<evidence type="ECO:0000256" key="5">
    <source>
        <dbReference type="ARBA" id="ARBA00022692"/>
    </source>
</evidence>
<evidence type="ECO:0000313" key="13">
    <source>
        <dbReference type="EMBL" id="MFC5768424.1"/>
    </source>
</evidence>
<evidence type="ECO:0000256" key="6">
    <source>
        <dbReference type="ARBA" id="ARBA00023136"/>
    </source>
</evidence>
<dbReference type="PROSITE" id="PS52016">
    <property type="entry name" value="TONB_DEPENDENT_REC_3"/>
    <property type="match status" value="1"/>
</dbReference>
<evidence type="ECO:0000256" key="7">
    <source>
        <dbReference type="ARBA" id="ARBA00023170"/>
    </source>
</evidence>
<comment type="subcellular location">
    <subcellularLocation>
        <location evidence="1 9">Cell outer membrane</location>
        <topology evidence="1 9">Multi-pass membrane protein</topology>
    </subcellularLocation>
</comment>
<comment type="similarity">
    <text evidence="2 9">Belongs to the TonB-dependent receptor family.</text>
</comment>
<keyword evidence="6 9" id="KW-0472">Membrane</keyword>
<sequence>MRFSAYRTPRARLLALALGSLTPAAAMLLPTAAHAQQEAERNYDIPAGPLSGVLARFGAESGLLLSSDAALLEGRHSAGLKGRYGGVAALRHLLAGSGLEFRTGGGVIVIEPAAASDASGTTMLNAVRVTARPESLGTNVIDRERLDAIGAGNGDITSALRMLPNIQYANDQLHTGRQGEIEPAEISIHGAKFYDNQYLFDGMSFSNDIDPDQTNPNEASRPSSSSQGLAIDTSLLCNITVRDSNIPAEYGRFSGGVVAADTCAPTRDFGGRVSMEITRSEWMEYKLTDSQKADYAVSTSDSQQPDFDKKTYRLALQGRPTENLGLIGSYVLKTSEIPLKAYGGGAISASDDSGKTEKRRSENLYLRGFWNLGSGVDADFALSYAPATSRNFIVNTKDSWFDIKSGGQGVNLGLRHRHDAATVSHRLTWSEYESSRDSDASVFRTWRHSAAKDWGYRSSATAWNSQEGQYGDIEQKQSTWYYQVKADWLPFKLGNTEHGFQTGLELSRQEKYFHRLQNGAMIFTPTSATTCATAGGGVDSENCSMGATSVGNWPGQYLKSATFYHAGKFNLDNNYRAVFGQYEMQWERVRLRLGLRYEDDDLAPEPTVAPRSALLWDVFGDTATRVELGANRYYSRNFMAFYTRQKILALQTSATRNLTRGVLTDWVETASTSWRNYRSSELDVPYSDERMAGISQRWLGAIWSLKWVERESRDEILRRTAAEGGWSYRNGGQTSARSTTLGIESERPFRFGPTSTTFVFSVEQDDIKTSHASYDDGISDVLWGSIVRYDGKFINYNDRPANNFNRPVTARLLLATSIPSSRLTVGNLFRYRDSYRKIVANGTADYDGMAVTNYEPRTFRPAVTWDMRINYDLPTVGDQSAFVVLSIDNVLNRSNEIEDSANELVYEKGRQFWVEFGYRF</sequence>
<dbReference type="Gene3D" id="2.170.130.10">
    <property type="entry name" value="TonB-dependent receptor, plug domain"/>
    <property type="match status" value="1"/>
</dbReference>
<keyword evidence="5 9" id="KW-0812">Transmembrane</keyword>
<feature type="chain" id="PRO_5045575928" evidence="11">
    <location>
        <begin position="36"/>
        <end position="920"/>
    </location>
</feature>
<dbReference type="EMBL" id="JBHSOG010000010">
    <property type="protein sequence ID" value="MFC5768424.1"/>
    <property type="molecule type" value="Genomic_DNA"/>
</dbReference>
<dbReference type="Gene3D" id="2.40.170.20">
    <property type="entry name" value="TonB-dependent receptor, beta-barrel domain"/>
    <property type="match status" value="1"/>
</dbReference>
<reference evidence="14" key="1">
    <citation type="journal article" date="2019" name="Int. J. Syst. Evol. Microbiol.">
        <title>The Global Catalogue of Microorganisms (GCM) 10K type strain sequencing project: providing services to taxonomists for standard genome sequencing and annotation.</title>
        <authorList>
            <consortium name="The Broad Institute Genomics Platform"/>
            <consortium name="The Broad Institute Genome Sequencing Center for Infectious Disease"/>
            <person name="Wu L."/>
            <person name="Ma J."/>
        </authorList>
    </citation>
    <scope>NUCLEOTIDE SEQUENCE [LARGE SCALE GENOMIC DNA]</scope>
    <source>
        <strain evidence="14">SHR3</strain>
    </source>
</reference>
<keyword evidence="3 9" id="KW-0813">Transport</keyword>
<protein>
    <submittedName>
        <fullName evidence="13">TonB-dependent receptor plug domain-containing protein</fullName>
    </submittedName>
</protein>
<evidence type="ECO:0000256" key="3">
    <source>
        <dbReference type="ARBA" id="ARBA00022448"/>
    </source>
</evidence>
<evidence type="ECO:0000259" key="12">
    <source>
        <dbReference type="SMART" id="SM00965"/>
    </source>
</evidence>
<keyword evidence="11" id="KW-0732">Signal</keyword>
<proteinExistence type="inferred from homology"/>
<organism evidence="13 14">
    <name type="scientific">Thauera sinica</name>
    <dbReference type="NCBI Taxonomy" id="2665146"/>
    <lineage>
        <taxon>Bacteria</taxon>
        <taxon>Pseudomonadati</taxon>
        <taxon>Pseudomonadota</taxon>
        <taxon>Betaproteobacteria</taxon>
        <taxon>Rhodocyclales</taxon>
        <taxon>Zoogloeaceae</taxon>
        <taxon>Thauera</taxon>
    </lineage>
</organism>
<dbReference type="InterPro" id="IPR039426">
    <property type="entry name" value="TonB-dep_rcpt-like"/>
</dbReference>
<dbReference type="InterPro" id="IPR036942">
    <property type="entry name" value="Beta-barrel_TonB_sf"/>
</dbReference>
<evidence type="ECO:0000256" key="1">
    <source>
        <dbReference type="ARBA" id="ARBA00004571"/>
    </source>
</evidence>
<name>A0ABW1AMQ3_9RHOO</name>
<dbReference type="SUPFAM" id="SSF56935">
    <property type="entry name" value="Porins"/>
    <property type="match status" value="1"/>
</dbReference>
<evidence type="ECO:0000256" key="9">
    <source>
        <dbReference type="PROSITE-ProRule" id="PRU01360"/>
    </source>
</evidence>
<keyword evidence="7 13" id="KW-0675">Receptor</keyword>
<evidence type="ECO:0000256" key="4">
    <source>
        <dbReference type="ARBA" id="ARBA00022452"/>
    </source>
</evidence>
<dbReference type="RefSeq" id="WP_096448676.1">
    <property type="nucleotide sequence ID" value="NZ_JBHSOG010000010.1"/>
</dbReference>
<comment type="caution">
    <text evidence="13">The sequence shown here is derived from an EMBL/GenBank/DDBJ whole genome shotgun (WGS) entry which is preliminary data.</text>
</comment>
<dbReference type="InterPro" id="IPR011662">
    <property type="entry name" value="Secretin/TonB_short_N"/>
</dbReference>
<dbReference type="SMART" id="SM00965">
    <property type="entry name" value="STN"/>
    <property type="match status" value="1"/>
</dbReference>
<feature type="signal peptide" evidence="11">
    <location>
        <begin position="1"/>
        <end position="35"/>
    </location>
</feature>
<evidence type="ECO:0000256" key="11">
    <source>
        <dbReference type="SAM" id="SignalP"/>
    </source>
</evidence>
<evidence type="ECO:0000256" key="8">
    <source>
        <dbReference type="ARBA" id="ARBA00023237"/>
    </source>
</evidence>
<dbReference type="Proteomes" id="UP001595974">
    <property type="component" value="Unassembled WGS sequence"/>
</dbReference>
<evidence type="ECO:0000256" key="2">
    <source>
        <dbReference type="ARBA" id="ARBA00009810"/>
    </source>
</evidence>
<accession>A0ABW1AMQ3</accession>
<dbReference type="Pfam" id="PF07715">
    <property type="entry name" value="Plug"/>
    <property type="match status" value="1"/>
</dbReference>
<keyword evidence="4 9" id="KW-1134">Transmembrane beta strand</keyword>
<dbReference type="InterPro" id="IPR037066">
    <property type="entry name" value="Plug_dom_sf"/>
</dbReference>
<feature type="region of interest" description="Disordered" evidence="10">
    <location>
        <begin position="205"/>
        <end position="227"/>
    </location>
</feature>
<dbReference type="InterPro" id="IPR012910">
    <property type="entry name" value="Plug_dom"/>
</dbReference>